<keyword evidence="12" id="KW-1185">Reference proteome</keyword>
<evidence type="ECO:0000256" key="8">
    <source>
        <dbReference type="PROSITE-ProRule" id="PRU00042"/>
    </source>
</evidence>
<evidence type="ECO:0000256" key="9">
    <source>
        <dbReference type="SAM" id="MobiDB-lite"/>
    </source>
</evidence>
<keyword evidence="6" id="KW-0238">DNA-binding</keyword>
<dbReference type="GO" id="GO:0008270">
    <property type="term" value="F:zinc ion binding"/>
    <property type="evidence" value="ECO:0007669"/>
    <property type="project" value="UniProtKB-KW"/>
</dbReference>
<dbReference type="GO" id="GO:0005634">
    <property type="term" value="C:nucleus"/>
    <property type="evidence" value="ECO:0007669"/>
    <property type="project" value="UniProtKB-SubCell"/>
</dbReference>
<dbReference type="GO" id="GO:0006357">
    <property type="term" value="P:regulation of transcription by RNA polymerase II"/>
    <property type="evidence" value="ECO:0007669"/>
    <property type="project" value="TreeGrafter"/>
</dbReference>
<feature type="region of interest" description="Disordered" evidence="9">
    <location>
        <begin position="229"/>
        <end position="266"/>
    </location>
</feature>
<dbReference type="InterPro" id="IPR036236">
    <property type="entry name" value="Znf_C2H2_sf"/>
</dbReference>
<protein>
    <recommendedName>
        <fullName evidence="10">C2H2-type domain-containing protein</fullName>
    </recommendedName>
</protein>
<evidence type="ECO:0000256" key="2">
    <source>
        <dbReference type="ARBA" id="ARBA00022723"/>
    </source>
</evidence>
<gene>
    <name evidence="11" type="ORF">WICPIJ_005139</name>
</gene>
<sequence>MFRSQSQRLRGINPLFSTTKEQQAQFIDPMQVNPSYLPPANDSVDPLETTTTTTTATATAIEEHGILRRGTRSATNSIVNALNSARFSFNKTKPDRRLDGAKDIDESVQEEENDLMEQDDIESMMDKMLNMDHFINNNDGVDGEESYRNNSVIGHEGLTRDSLDMVLPSNIRISVENIDGVADYNQSFDINQNVNMDFNQELNRVISMASLTPSNYDFNRMNTVAVNKPQPAGIPVKPHVQSSASSVKTAQGSSHSTNSTSNVNLEGSEPNYAALFSNMNPKKRPSRSFSIGKLTNLSQSSKKDQDTPQQQQQQEPPSPSEKYLTNNFLKIEEDDSESNLLHTPRSSMQSHVTTDDLASFDSTTTSLSTSTTEPKVRGRKPSTEYDASRTFVCKACQRRFKREEHLKRHFRSLHMHEKPFNCPKCNKKFSRTDNLTQHLKTHAD</sequence>
<comment type="caution">
    <text evidence="11">The sequence shown here is derived from an EMBL/GenBank/DDBJ whole genome shotgun (WGS) entry which is preliminary data.</text>
</comment>
<reference evidence="11" key="2">
    <citation type="submission" date="2021-01" db="EMBL/GenBank/DDBJ databases">
        <authorList>
            <person name="Schikora-Tamarit M.A."/>
        </authorList>
    </citation>
    <scope>NUCLEOTIDE SEQUENCE</scope>
    <source>
        <strain evidence="11">CBS2887</strain>
    </source>
</reference>
<proteinExistence type="predicted"/>
<dbReference type="InterPro" id="IPR050589">
    <property type="entry name" value="Ikaros_C2H2-ZF"/>
</dbReference>
<dbReference type="SMART" id="SM00355">
    <property type="entry name" value="ZnF_C2H2"/>
    <property type="match status" value="2"/>
</dbReference>
<dbReference type="Gene3D" id="3.30.160.60">
    <property type="entry name" value="Classic Zinc Finger"/>
    <property type="match status" value="2"/>
</dbReference>
<feature type="domain" description="C2H2-type" evidence="10">
    <location>
        <begin position="420"/>
        <end position="444"/>
    </location>
</feature>
<evidence type="ECO:0000256" key="7">
    <source>
        <dbReference type="ARBA" id="ARBA00023242"/>
    </source>
</evidence>
<dbReference type="Pfam" id="PF00096">
    <property type="entry name" value="zf-C2H2"/>
    <property type="match status" value="1"/>
</dbReference>
<evidence type="ECO:0000256" key="5">
    <source>
        <dbReference type="ARBA" id="ARBA00022833"/>
    </source>
</evidence>
<dbReference type="AlphaFoldDB" id="A0A9P8Q439"/>
<keyword evidence="3" id="KW-0677">Repeat</keyword>
<accession>A0A9P8Q439</accession>
<evidence type="ECO:0000313" key="12">
    <source>
        <dbReference type="Proteomes" id="UP000774326"/>
    </source>
</evidence>
<dbReference type="GO" id="GO:0000978">
    <property type="term" value="F:RNA polymerase II cis-regulatory region sequence-specific DNA binding"/>
    <property type="evidence" value="ECO:0007669"/>
    <property type="project" value="TreeGrafter"/>
</dbReference>
<keyword evidence="5" id="KW-0862">Zinc</keyword>
<dbReference type="PANTHER" id="PTHR24404:SF114">
    <property type="entry name" value="KLUMPFUSS, ISOFORM B-RELATED"/>
    <property type="match status" value="1"/>
</dbReference>
<feature type="region of interest" description="Disordered" evidence="9">
    <location>
        <begin position="337"/>
        <end position="383"/>
    </location>
</feature>
<dbReference type="EMBL" id="JAEUBG010002887">
    <property type="protein sequence ID" value="KAH3683878.1"/>
    <property type="molecule type" value="Genomic_DNA"/>
</dbReference>
<evidence type="ECO:0000256" key="1">
    <source>
        <dbReference type="ARBA" id="ARBA00004123"/>
    </source>
</evidence>
<feature type="compositionally biased region" description="Low complexity" evidence="9">
    <location>
        <begin position="355"/>
        <end position="372"/>
    </location>
</feature>
<keyword evidence="7" id="KW-0539">Nucleus</keyword>
<dbReference type="PANTHER" id="PTHR24404">
    <property type="entry name" value="ZINC FINGER PROTEIN"/>
    <property type="match status" value="1"/>
</dbReference>
<evidence type="ECO:0000259" key="10">
    <source>
        <dbReference type="PROSITE" id="PS50157"/>
    </source>
</evidence>
<organism evidence="11 12">
    <name type="scientific">Wickerhamomyces pijperi</name>
    <name type="common">Yeast</name>
    <name type="synonym">Pichia pijperi</name>
    <dbReference type="NCBI Taxonomy" id="599730"/>
    <lineage>
        <taxon>Eukaryota</taxon>
        <taxon>Fungi</taxon>
        <taxon>Dikarya</taxon>
        <taxon>Ascomycota</taxon>
        <taxon>Saccharomycotina</taxon>
        <taxon>Saccharomycetes</taxon>
        <taxon>Phaffomycetales</taxon>
        <taxon>Wickerhamomycetaceae</taxon>
        <taxon>Wickerhamomyces</taxon>
    </lineage>
</organism>
<feature type="domain" description="C2H2-type" evidence="10">
    <location>
        <begin position="391"/>
        <end position="419"/>
    </location>
</feature>
<feature type="compositionally biased region" description="Low complexity" evidence="9">
    <location>
        <begin position="253"/>
        <end position="262"/>
    </location>
</feature>
<dbReference type="InterPro" id="IPR013087">
    <property type="entry name" value="Znf_C2H2_type"/>
</dbReference>
<evidence type="ECO:0000256" key="4">
    <source>
        <dbReference type="ARBA" id="ARBA00022771"/>
    </source>
</evidence>
<dbReference type="Proteomes" id="UP000774326">
    <property type="component" value="Unassembled WGS sequence"/>
</dbReference>
<dbReference type="FunFam" id="3.30.160.60:FF:000925">
    <property type="entry name" value="Zinc finger protein 668"/>
    <property type="match status" value="1"/>
</dbReference>
<name>A0A9P8Q439_WICPI</name>
<feature type="region of interest" description="Disordered" evidence="9">
    <location>
        <begin position="297"/>
        <end position="322"/>
    </location>
</feature>
<dbReference type="PROSITE" id="PS00028">
    <property type="entry name" value="ZINC_FINGER_C2H2_1"/>
    <property type="match status" value="2"/>
</dbReference>
<dbReference type="PROSITE" id="PS50157">
    <property type="entry name" value="ZINC_FINGER_C2H2_2"/>
    <property type="match status" value="2"/>
</dbReference>
<evidence type="ECO:0000256" key="3">
    <source>
        <dbReference type="ARBA" id="ARBA00022737"/>
    </source>
</evidence>
<reference evidence="11" key="1">
    <citation type="journal article" date="2021" name="Open Biol.">
        <title>Shared evolutionary footprints suggest mitochondrial oxidative damage underlies multiple complex I losses in fungi.</title>
        <authorList>
            <person name="Schikora-Tamarit M.A."/>
            <person name="Marcet-Houben M."/>
            <person name="Nosek J."/>
            <person name="Gabaldon T."/>
        </authorList>
    </citation>
    <scope>NUCLEOTIDE SEQUENCE</scope>
    <source>
        <strain evidence="11">CBS2887</strain>
    </source>
</reference>
<comment type="subcellular location">
    <subcellularLocation>
        <location evidence="1">Nucleus</location>
    </subcellularLocation>
</comment>
<dbReference type="OrthoDB" id="654211at2759"/>
<evidence type="ECO:0000256" key="6">
    <source>
        <dbReference type="ARBA" id="ARBA00023125"/>
    </source>
</evidence>
<keyword evidence="2" id="KW-0479">Metal-binding</keyword>
<dbReference type="SUPFAM" id="SSF57667">
    <property type="entry name" value="beta-beta-alpha zinc fingers"/>
    <property type="match status" value="1"/>
</dbReference>
<dbReference type="Pfam" id="PF12874">
    <property type="entry name" value="zf-met"/>
    <property type="match status" value="1"/>
</dbReference>
<evidence type="ECO:0000313" key="11">
    <source>
        <dbReference type="EMBL" id="KAH3683878.1"/>
    </source>
</evidence>
<keyword evidence="4 8" id="KW-0863">Zinc-finger</keyword>
<feature type="compositionally biased region" description="Polar residues" evidence="9">
    <location>
        <begin position="338"/>
        <end position="352"/>
    </location>
</feature>
<feature type="compositionally biased region" description="Polar residues" evidence="9">
    <location>
        <begin position="240"/>
        <end position="252"/>
    </location>
</feature>
<dbReference type="GO" id="GO:0003700">
    <property type="term" value="F:DNA-binding transcription factor activity"/>
    <property type="evidence" value="ECO:0007669"/>
    <property type="project" value="TreeGrafter"/>
</dbReference>